<proteinExistence type="inferred from homology"/>
<dbReference type="Pfam" id="PF00248">
    <property type="entry name" value="Aldo_ket_red"/>
    <property type="match status" value="1"/>
</dbReference>
<name>A0A1E3HPW6_9TREE</name>
<dbReference type="PANTHER" id="PTHR43827:SF3">
    <property type="entry name" value="NADP-DEPENDENT OXIDOREDUCTASE DOMAIN-CONTAINING PROTEIN"/>
    <property type="match status" value="1"/>
</dbReference>
<dbReference type="InterPro" id="IPR018170">
    <property type="entry name" value="Aldo/ket_reductase_CS"/>
</dbReference>
<dbReference type="CDD" id="cd19120">
    <property type="entry name" value="AKR_AKR3C2-3"/>
    <property type="match status" value="1"/>
</dbReference>
<comment type="similarity">
    <text evidence="1">Belongs to the aldo/keto reductase family.</text>
</comment>
<accession>A0A1E3HPW6</accession>
<dbReference type="SUPFAM" id="SSF51430">
    <property type="entry name" value="NAD(P)-linked oxidoreductase"/>
    <property type="match status" value="1"/>
</dbReference>
<feature type="domain" description="NADP-dependent oxidoreductase" evidence="7">
    <location>
        <begin position="17"/>
        <end position="272"/>
    </location>
</feature>
<gene>
    <name evidence="8" type="ORF">L198_07974</name>
</gene>
<evidence type="ECO:0000256" key="2">
    <source>
        <dbReference type="ARBA" id="ARBA00022857"/>
    </source>
</evidence>
<dbReference type="RefSeq" id="XP_019028069.1">
    <property type="nucleotide sequence ID" value="XM_019179947.1"/>
</dbReference>
<dbReference type="GO" id="GO:0016616">
    <property type="term" value="F:oxidoreductase activity, acting on the CH-OH group of donors, NAD or NADP as acceptor"/>
    <property type="evidence" value="ECO:0007669"/>
    <property type="project" value="UniProtKB-ARBA"/>
</dbReference>
<dbReference type="GO" id="GO:0016652">
    <property type="term" value="F:oxidoreductase activity, acting on NAD(P)H as acceptor"/>
    <property type="evidence" value="ECO:0007669"/>
    <property type="project" value="InterPro"/>
</dbReference>
<evidence type="ECO:0000256" key="6">
    <source>
        <dbReference type="PIRSR" id="PIRSR000097-3"/>
    </source>
</evidence>
<evidence type="ECO:0000259" key="7">
    <source>
        <dbReference type="Pfam" id="PF00248"/>
    </source>
</evidence>
<evidence type="ECO:0000313" key="8">
    <source>
        <dbReference type="EMBL" id="ODN78185.1"/>
    </source>
</evidence>
<dbReference type="PROSITE" id="PS00798">
    <property type="entry name" value="ALDOKETO_REDUCTASE_1"/>
    <property type="match status" value="1"/>
</dbReference>
<reference evidence="8 9" key="1">
    <citation type="submission" date="2016-06" db="EMBL/GenBank/DDBJ databases">
        <title>Evolution of pathogenesis and genome organization in the Tremellales.</title>
        <authorList>
            <person name="Cuomo C."/>
            <person name="Litvintseva A."/>
            <person name="Heitman J."/>
            <person name="Chen Y."/>
            <person name="Sun S."/>
            <person name="Springer D."/>
            <person name="Dromer F."/>
            <person name="Young S."/>
            <person name="Zeng Q."/>
            <person name="Chapman S."/>
            <person name="Gujja S."/>
            <person name="Saif S."/>
            <person name="Birren B."/>
        </authorList>
    </citation>
    <scope>NUCLEOTIDE SEQUENCE [LARGE SCALE GENOMIC DNA]</scope>
    <source>
        <strain evidence="8 9">CBS 7118</strain>
    </source>
</reference>
<keyword evidence="9" id="KW-1185">Reference proteome</keyword>
<evidence type="ECO:0000256" key="1">
    <source>
        <dbReference type="ARBA" id="ARBA00007905"/>
    </source>
</evidence>
<feature type="active site" description="Proton donor" evidence="4">
    <location>
        <position position="50"/>
    </location>
</feature>
<dbReference type="FunFam" id="3.20.20.100:FF:000002">
    <property type="entry name" value="2,5-diketo-D-gluconic acid reductase A"/>
    <property type="match status" value="1"/>
</dbReference>
<dbReference type="PROSITE" id="PS00062">
    <property type="entry name" value="ALDOKETO_REDUCTASE_2"/>
    <property type="match status" value="1"/>
</dbReference>
<dbReference type="OrthoDB" id="416253at2759"/>
<feature type="binding site" evidence="5">
    <location>
        <position position="115"/>
    </location>
    <ligand>
        <name>substrate</name>
    </ligand>
</feature>
<dbReference type="PRINTS" id="PR00069">
    <property type="entry name" value="ALDKETRDTASE"/>
</dbReference>
<evidence type="ECO:0000313" key="9">
    <source>
        <dbReference type="Proteomes" id="UP000094819"/>
    </source>
</evidence>
<dbReference type="PANTHER" id="PTHR43827">
    <property type="entry name" value="2,5-DIKETO-D-GLUCONIC ACID REDUCTASE"/>
    <property type="match status" value="1"/>
</dbReference>
<comment type="caution">
    <text evidence="8">The sequence shown here is derived from an EMBL/GenBank/DDBJ whole genome shotgun (WGS) entry which is preliminary data.</text>
</comment>
<dbReference type="EMBL" id="AWGH01000048">
    <property type="protein sequence ID" value="ODN78185.1"/>
    <property type="molecule type" value="Genomic_DNA"/>
</dbReference>
<dbReference type="InterPro" id="IPR036812">
    <property type="entry name" value="NAD(P)_OxRdtase_dom_sf"/>
</dbReference>
<evidence type="ECO:0000256" key="3">
    <source>
        <dbReference type="ARBA" id="ARBA00023002"/>
    </source>
</evidence>
<evidence type="ECO:0000256" key="5">
    <source>
        <dbReference type="PIRSR" id="PIRSR000097-2"/>
    </source>
</evidence>
<dbReference type="Gene3D" id="3.20.20.100">
    <property type="entry name" value="NADP-dependent oxidoreductase domain"/>
    <property type="match status" value="1"/>
</dbReference>
<feature type="site" description="Lowers pKa of active site Tyr" evidence="6">
    <location>
        <position position="84"/>
    </location>
</feature>
<dbReference type="InterPro" id="IPR023210">
    <property type="entry name" value="NADP_OxRdtase_dom"/>
</dbReference>
<dbReference type="Proteomes" id="UP000094819">
    <property type="component" value="Unassembled WGS sequence"/>
</dbReference>
<dbReference type="InterPro" id="IPR020471">
    <property type="entry name" value="AKR"/>
</dbReference>
<keyword evidence="3" id="KW-0560">Oxidoreductase</keyword>
<sequence>MPFTQVTLNDGHTIPGIGFGTWKVPNEVTAAQVTQALEAGFRHIDTAEIYGSEAQVGQALSSTLSTLSSPTASLKRKDIYITTKWFNISNRTPRQSLLLSLQNLGLDYVDLYLVHQPFLVKGDFEGVWREFEGLKEEGLARSIGVSNYTKEQLEQTLASATTPPAVNQILLHPYVISKQGPLLAYLAEKNIVAEGYSSLVPITSKKGGPLDGVLEEIAGRLQKTPGQVLFGWSKAKRAVIVTSSSKKDRLESYLAVGDITLTDEDVRSIDEAGIKGDIIEE</sequence>
<dbReference type="InterPro" id="IPR044494">
    <property type="entry name" value="AKR3C2/3"/>
</dbReference>
<dbReference type="PIRSF" id="PIRSF000097">
    <property type="entry name" value="AKR"/>
    <property type="match status" value="1"/>
</dbReference>
<evidence type="ECO:0000256" key="4">
    <source>
        <dbReference type="PIRSR" id="PIRSR000097-1"/>
    </source>
</evidence>
<keyword evidence="2" id="KW-0521">NADP</keyword>
<organism evidence="8 9">
    <name type="scientific">Cryptococcus wingfieldii CBS 7118</name>
    <dbReference type="NCBI Taxonomy" id="1295528"/>
    <lineage>
        <taxon>Eukaryota</taxon>
        <taxon>Fungi</taxon>
        <taxon>Dikarya</taxon>
        <taxon>Basidiomycota</taxon>
        <taxon>Agaricomycotina</taxon>
        <taxon>Tremellomycetes</taxon>
        <taxon>Tremellales</taxon>
        <taxon>Cryptococcaceae</taxon>
        <taxon>Cryptococcus</taxon>
    </lineage>
</organism>
<protein>
    <recommendedName>
        <fullName evidence="7">NADP-dependent oxidoreductase domain-containing protein</fullName>
    </recommendedName>
</protein>
<dbReference type="GeneID" id="30197185"/>
<dbReference type="AlphaFoldDB" id="A0A1E3HPW6"/>